<feature type="compositionally biased region" description="Polar residues" evidence="1">
    <location>
        <begin position="486"/>
        <end position="496"/>
    </location>
</feature>
<evidence type="ECO:0000313" key="2">
    <source>
        <dbReference type="EMBL" id="BBH04473.1"/>
    </source>
</evidence>
<protein>
    <recommendedName>
        <fullName evidence="3">Hapless 8</fullName>
    </recommendedName>
</protein>
<name>A0A4Y1RLE7_PRUDU</name>
<organism evidence="2">
    <name type="scientific">Prunus dulcis</name>
    <name type="common">Almond</name>
    <name type="synonym">Amygdalus dulcis</name>
    <dbReference type="NCBI Taxonomy" id="3755"/>
    <lineage>
        <taxon>Eukaryota</taxon>
        <taxon>Viridiplantae</taxon>
        <taxon>Streptophyta</taxon>
        <taxon>Embryophyta</taxon>
        <taxon>Tracheophyta</taxon>
        <taxon>Spermatophyta</taxon>
        <taxon>Magnoliopsida</taxon>
        <taxon>eudicotyledons</taxon>
        <taxon>Gunneridae</taxon>
        <taxon>Pentapetalae</taxon>
        <taxon>rosids</taxon>
        <taxon>fabids</taxon>
        <taxon>Rosales</taxon>
        <taxon>Rosaceae</taxon>
        <taxon>Amygdaloideae</taxon>
        <taxon>Amygdaleae</taxon>
        <taxon>Prunus</taxon>
    </lineage>
</organism>
<feature type="region of interest" description="Disordered" evidence="1">
    <location>
        <begin position="196"/>
        <end position="230"/>
    </location>
</feature>
<accession>A0A4Y1RLE7</accession>
<feature type="compositionally biased region" description="Polar residues" evidence="1">
    <location>
        <begin position="576"/>
        <end position="591"/>
    </location>
</feature>
<gene>
    <name evidence="2" type="ORF">Prudu_015623</name>
</gene>
<feature type="compositionally biased region" description="Basic and acidic residues" evidence="1">
    <location>
        <begin position="1174"/>
        <end position="1186"/>
    </location>
</feature>
<feature type="region of interest" description="Disordered" evidence="1">
    <location>
        <begin position="450"/>
        <end position="473"/>
    </location>
</feature>
<feature type="region of interest" description="Disordered" evidence="1">
    <location>
        <begin position="57"/>
        <end position="84"/>
    </location>
</feature>
<dbReference type="PANTHER" id="PTHR35767">
    <property type="entry name" value="HAPLESS PROTEIN"/>
    <property type="match status" value="1"/>
</dbReference>
<feature type="compositionally biased region" description="Basic and acidic residues" evidence="1">
    <location>
        <begin position="386"/>
        <end position="399"/>
    </location>
</feature>
<feature type="region of interest" description="Disordered" evidence="1">
    <location>
        <begin position="943"/>
        <end position="1005"/>
    </location>
</feature>
<feature type="compositionally biased region" description="Polar residues" evidence="1">
    <location>
        <begin position="375"/>
        <end position="385"/>
    </location>
</feature>
<feature type="compositionally biased region" description="Polar residues" evidence="1">
    <location>
        <begin position="221"/>
        <end position="230"/>
    </location>
</feature>
<dbReference type="EMBL" id="AP019302">
    <property type="protein sequence ID" value="BBH04473.1"/>
    <property type="molecule type" value="Genomic_DNA"/>
</dbReference>
<evidence type="ECO:0000256" key="1">
    <source>
        <dbReference type="SAM" id="MobiDB-lite"/>
    </source>
</evidence>
<feature type="compositionally biased region" description="Basic and acidic residues" evidence="1">
    <location>
        <begin position="497"/>
        <end position="513"/>
    </location>
</feature>
<feature type="region of interest" description="Disordered" evidence="1">
    <location>
        <begin position="486"/>
        <end position="521"/>
    </location>
</feature>
<evidence type="ECO:0008006" key="3">
    <source>
        <dbReference type="Google" id="ProtNLM"/>
    </source>
</evidence>
<dbReference type="PANTHER" id="PTHR35767:SF1">
    <property type="entry name" value="HAPLESS PROTEIN"/>
    <property type="match status" value="1"/>
</dbReference>
<feature type="compositionally biased region" description="Polar residues" evidence="1">
    <location>
        <begin position="964"/>
        <end position="981"/>
    </location>
</feature>
<dbReference type="Gene3D" id="3.30.160.60">
    <property type="entry name" value="Classic Zinc Finger"/>
    <property type="match status" value="1"/>
</dbReference>
<feature type="region of interest" description="Disordered" evidence="1">
    <location>
        <begin position="668"/>
        <end position="706"/>
    </location>
</feature>
<proteinExistence type="predicted"/>
<feature type="region of interest" description="Disordered" evidence="1">
    <location>
        <begin position="573"/>
        <end position="622"/>
    </location>
</feature>
<reference evidence="2" key="1">
    <citation type="journal article" date="2019" name="Science">
        <title>Mutation of a bHLH transcription factor allowed almond domestication.</title>
        <authorList>
            <person name="Sanchez-Perez R."/>
            <person name="Pavan S."/>
            <person name="Mazzeo R."/>
            <person name="Moldovan C."/>
            <person name="Aiese Cigliano R."/>
            <person name="Del Cueto J."/>
            <person name="Ricciardi F."/>
            <person name="Lotti C."/>
            <person name="Ricciardi L."/>
            <person name="Dicenta F."/>
            <person name="Lopez-Marques R.L."/>
            <person name="Lindberg Moller B."/>
        </authorList>
    </citation>
    <scope>NUCLEOTIDE SEQUENCE</scope>
</reference>
<sequence>MGVQTNPEKKELQNQYHHLLSDFLDLWLLIWMKILVGLQHKKREAFHQMLSVENLPPDPPCHPQALIKDSSDDEKASQTPSFPEVVDLSKPPLPKFSIRDYVFTSRSKDIQTNWPFSQKNLQLCLKHGVKDLLPPFQSLDAAKNQSIKRCTVENENKSNLDIAESSGHDDHVVFDSSNSTILKEKLAEACTDTTTSCRSEGENDFPSTTTSISQSEIEESVPTNRQSSPLLRTGTSLEAASVEVKAVSLPVVVANKRESKTRPSGKKCRLVVKFSSHSERISTEDIASNCAAVSETMTSKICPVCKTFSSSSNTTLNAHIDQCLSGESTPKWTVDSNKLTRHKIKPRKTKLMVDIYTTAQHCTLEDLDRRNGSSWATSVSSFPTQDNEHSEMPVEEKRQRVSSAHPDDIDVGAVYVDANGTKVRILSKFDDAPSPSVPKVVEHLRPRKPLKRGKGSKFLSAKKQKRHASKHHKYLKLAPQSKNFFSSKAHSSQIHGSQERYGVKESSKDEGQQMEKQANSCNPGALRRWACSKRTGVVKKLNKKHVSQNFLVEGDQGGLDNCLVERNRAIKPMNFSGDQNASPEKSGSTENVYYEAQDSDKSDCSPGRKRAGSPFPGADISDNLERSLQRNSHQFSKDRNFAPDSCNLNLTNSDGNFAPLSNNKVGSAAGLSENFDSPPDASTKPSKSRDASRSNAMKSPLPKKNVLSVGGGLSLTESNSIVAKSPAVKNQVHERVEVDKEVAPQNSEPDQRYDFMYNCAGKRSRRGDITDKISICRNTVLQRRQNRGSISISGRKETMALKSSQFAPECYGHDEREKMDSSVRVDGLGVAQENQILGNDIVTETSSLIGVGETVASFCNTVDPELHIPSGRFKAKSDCQKYKGPFSESEALASPADPRISNEQEMFSADEVEDAPLGQNLSNADEMDSEVGQGSYFPEVDPIPIPGPPGSFLPSPRDMGSDDFQGNSSLTTSRVQSSQDQLDFIDGDSSDSPLSTTSTISNSTGTKCDLKYSEPLSSIGPQSVQDNIRSGLSHAIIDPCVEINAAASQQITGIAAERLAFDRENFKVNKTSLERGPLSFKGNDQPCCCQRKERTFQGVALNYQESPLLRRRAMALPAMGKQVGCNPNTRTNNVETRSDMIDTFPNGFPTSRSEQMVFPVTKSSAGPIPLKGSPDGKGKLSGHSDCDSVSPSASNSILRLMGKNLMVVNRDEDASAPPVQAQSHAPINHLTSQFPTFSGVVPGNQNQFYHSFHHSLPHGSVIFGQDPHNKGGECFDTAHFNSFRTYSNPKTPQVVARGPVSLFSQQHTDVNFVASMESHEYKGDYNFPIPQNKNISKPIGAPAFQMERGMNTPDHRRRNSDSASSANKEIIIIDDPESEPDLACNVSNYSEGSREGQVVCSGIPVPAAPCYNSQRVNPFSCYESQDPSLLCGSPVLYNTALHTIPSRRGNASPARWSCTSEGSGVLQRTPILAASSSSRSHLRPTVYNSPSFS</sequence>
<feature type="region of interest" description="Disordered" evidence="1">
    <location>
        <begin position="375"/>
        <end position="404"/>
    </location>
</feature>
<feature type="compositionally biased region" description="Low complexity" evidence="1">
    <location>
        <begin position="990"/>
        <end position="1005"/>
    </location>
</feature>
<feature type="region of interest" description="Disordered" evidence="1">
    <location>
        <begin position="1162"/>
        <end position="1191"/>
    </location>
</feature>